<dbReference type="Gene3D" id="1.10.10.60">
    <property type="entry name" value="Homeodomain-like"/>
    <property type="match status" value="1"/>
</dbReference>
<evidence type="ECO:0000313" key="8">
    <source>
        <dbReference type="Proteomes" id="UP001161247"/>
    </source>
</evidence>
<dbReference type="PANTHER" id="PTHR31314:SF164">
    <property type="entry name" value="HTH MYB-TYPE DOMAIN-CONTAINING PROTEIN"/>
    <property type="match status" value="1"/>
</dbReference>
<dbReference type="Pfam" id="PF00249">
    <property type="entry name" value="Myb_DNA-binding"/>
    <property type="match status" value="1"/>
</dbReference>
<protein>
    <submittedName>
        <fullName evidence="7">OLC1v1026863C2</fullName>
    </submittedName>
</protein>
<evidence type="ECO:0000256" key="4">
    <source>
        <dbReference type="ARBA" id="ARBA00023242"/>
    </source>
</evidence>
<sequence length="426" mass="48257">MIKERSCSTEDSRTTQFEENDEDHHNHHHLHHEANNKSIDDDDEEEEEEDNNNSKPNNNNTNGSSSSNSTVEENPKSKSGGSGSVRQYIRSKTPRLRWTPELHLCFVHAVERLGGQDRATPKLVLQLMNIKGLSIAHVKSHLQMYRSKKIDDPNQVLSEQRLLGDGGDHNIYNLSKLPMLQAFDQFSGSSSLRYGNPLWGSRHQSPYGFGGAPTSNFSRHGFFHDHHQHQKIYGSQHLNYGSDFHVSRQPSSSWRNILDNHNKNILPRKETMSSHLFPTSSQRRLNWQSQTSRSCSSKPISLITQMQEQRGGFRSSSEKAVMVAVREGTKRKGCPNNSSSDHHHDVDLDLNLSLPTKACQMEEERAFKKSKFDHEIDDTLSLSLFSSSTSAATSKIEEIHDLGNNNKNNNRSKHGRLMASTLDLTL</sequence>
<evidence type="ECO:0000256" key="3">
    <source>
        <dbReference type="ARBA" id="ARBA00023163"/>
    </source>
</evidence>
<evidence type="ECO:0000256" key="1">
    <source>
        <dbReference type="ARBA" id="ARBA00004123"/>
    </source>
</evidence>
<dbReference type="EMBL" id="OX459118">
    <property type="protein sequence ID" value="CAI9091755.1"/>
    <property type="molecule type" value="Genomic_DNA"/>
</dbReference>
<gene>
    <name evidence="7" type="ORF">OLC1_LOCUS3599</name>
</gene>
<organism evidence="7 8">
    <name type="scientific">Oldenlandia corymbosa var. corymbosa</name>
    <dbReference type="NCBI Taxonomy" id="529605"/>
    <lineage>
        <taxon>Eukaryota</taxon>
        <taxon>Viridiplantae</taxon>
        <taxon>Streptophyta</taxon>
        <taxon>Embryophyta</taxon>
        <taxon>Tracheophyta</taxon>
        <taxon>Spermatophyta</taxon>
        <taxon>Magnoliopsida</taxon>
        <taxon>eudicotyledons</taxon>
        <taxon>Gunneridae</taxon>
        <taxon>Pentapetalae</taxon>
        <taxon>asterids</taxon>
        <taxon>lamiids</taxon>
        <taxon>Gentianales</taxon>
        <taxon>Rubiaceae</taxon>
        <taxon>Rubioideae</taxon>
        <taxon>Spermacoceae</taxon>
        <taxon>Hedyotis-Oldenlandia complex</taxon>
        <taxon>Oldenlandia</taxon>
    </lineage>
</organism>
<dbReference type="NCBIfam" id="TIGR01557">
    <property type="entry name" value="myb_SHAQKYF"/>
    <property type="match status" value="1"/>
</dbReference>
<keyword evidence="3" id="KW-0804">Transcription</keyword>
<feature type="compositionally biased region" description="Acidic residues" evidence="5">
    <location>
        <begin position="40"/>
        <end position="51"/>
    </location>
</feature>
<reference evidence="7" key="1">
    <citation type="submission" date="2023-03" db="EMBL/GenBank/DDBJ databases">
        <authorList>
            <person name="Julca I."/>
        </authorList>
    </citation>
    <scope>NUCLEOTIDE SEQUENCE</scope>
</reference>
<dbReference type="PROSITE" id="PS51294">
    <property type="entry name" value="HTH_MYB"/>
    <property type="match status" value="1"/>
</dbReference>
<dbReference type="InterPro" id="IPR009057">
    <property type="entry name" value="Homeodomain-like_sf"/>
</dbReference>
<dbReference type="PANTHER" id="PTHR31314">
    <property type="entry name" value="MYB FAMILY TRANSCRIPTION FACTOR PHL7-LIKE"/>
    <property type="match status" value="1"/>
</dbReference>
<dbReference type="InterPro" id="IPR046955">
    <property type="entry name" value="PHR1-like"/>
</dbReference>
<evidence type="ECO:0000256" key="5">
    <source>
        <dbReference type="SAM" id="MobiDB-lite"/>
    </source>
</evidence>
<comment type="subcellular location">
    <subcellularLocation>
        <location evidence="1">Nucleus</location>
    </subcellularLocation>
</comment>
<feature type="region of interest" description="Disordered" evidence="5">
    <location>
        <begin position="1"/>
        <end position="87"/>
    </location>
</feature>
<dbReference type="AlphaFoldDB" id="A0AAV1CA01"/>
<feature type="domain" description="HTH myb-type" evidence="6">
    <location>
        <begin position="90"/>
        <end position="150"/>
    </location>
</feature>
<keyword evidence="2" id="KW-0805">Transcription regulation</keyword>
<keyword evidence="8" id="KW-1185">Reference proteome</keyword>
<evidence type="ECO:0000259" key="6">
    <source>
        <dbReference type="PROSITE" id="PS51294"/>
    </source>
</evidence>
<dbReference type="GO" id="GO:0003700">
    <property type="term" value="F:DNA-binding transcription factor activity"/>
    <property type="evidence" value="ECO:0007669"/>
    <property type="project" value="InterPro"/>
</dbReference>
<dbReference type="InterPro" id="IPR001005">
    <property type="entry name" value="SANT/Myb"/>
</dbReference>
<feature type="compositionally biased region" description="Low complexity" evidence="5">
    <location>
        <begin position="53"/>
        <end position="72"/>
    </location>
</feature>
<dbReference type="SUPFAM" id="SSF46689">
    <property type="entry name" value="Homeodomain-like"/>
    <property type="match status" value="1"/>
</dbReference>
<dbReference type="FunFam" id="1.10.10.60:FF:000002">
    <property type="entry name" value="Myb family transcription factor"/>
    <property type="match status" value="1"/>
</dbReference>
<name>A0AAV1CA01_OLDCO</name>
<keyword evidence="4" id="KW-0539">Nucleus</keyword>
<dbReference type="InterPro" id="IPR017930">
    <property type="entry name" value="Myb_dom"/>
</dbReference>
<accession>A0AAV1CA01</accession>
<dbReference type="Proteomes" id="UP001161247">
    <property type="component" value="Chromosome 1"/>
</dbReference>
<dbReference type="InterPro" id="IPR006447">
    <property type="entry name" value="Myb_dom_plants"/>
</dbReference>
<dbReference type="GO" id="GO:0005634">
    <property type="term" value="C:nucleus"/>
    <property type="evidence" value="ECO:0007669"/>
    <property type="project" value="UniProtKB-SubCell"/>
</dbReference>
<feature type="compositionally biased region" description="Basic and acidic residues" evidence="5">
    <location>
        <begin position="1"/>
        <end position="13"/>
    </location>
</feature>
<evidence type="ECO:0000313" key="7">
    <source>
        <dbReference type="EMBL" id="CAI9091755.1"/>
    </source>
</evidence>
<evidence type="ECO:0000256" key="2">
    <source>
        <dbReference type="ARBA" id="ARBA00023015"/>
    </source>
</evidence>
<proteinExistence type="predicted"/>
<dbReference type="GO" id="GO:0003677">
    <property type="term" value="F:DNA binding"/>
    <property type="evidence" value="ECO:0007669"/>
    <property type="project" value="InterPro"/>
</dbReference>